<dbReference type="ChiTaRS" id="TMTC3">
    <property type="organism name" value="human"/>
</dbReference>
<dbReference type="OrthoDB" id="66906at2759"/>
<sequence length="62" mass="7076">MVQSSDHMEVWKRELITGLYAGEWIVLILTVSKENQLSSSSRKALTIPKGQCYLTPSLLLRR</sequence>
<dbReference type="AlphaFoldDB" id="L8ECP4"/>
<name>L8ECP4_HUMAN</name>
<gene>
    <name evidence="1" type="primary">TMTC3</name>
</gene>
<protein>
    <submittedName>
        <fullName evidence="1">Alternative protein TMTC3</fullName>
    </submittedName>
</protein>
<accession>L8ECP4</accession>
<reference evidence="1" key="1">
    <citation type="journal article" date="2013" name="PLoS ONE">
        <title>Direct detection of alternative open reading frames translation products in human significantly expands the proteome.</title>
        <authorList>
            <person name="Vanderperre B."/>
            <person name="Lucier J.-F."/>
            <person name="Motard J."/>
            <person name="Tremblay G."/>
            <person name="Vanderperre S."/>
            <person name="Wisztorski M."/>
            <person name="Salzet M."/>
            <person name="Boisvert F.-M."/>
            <person name="Roucou X."/>
        </authorList>
    </citation>
    <scope>NUCLEOTIDE SEQUENCE</scope>
</reference>
<dbReference type="EMBL" id="HF584425">
    <property type="protein sequence ID" value="CCQ43922.1"/>
    <property type="molecule type" value="Genomic_DNA"/>
</dbReference>
<evidence type="ECO:0000313" key="1">
    <source>
        <dbReference type="EMBL" id="CCQ43922.1"/>
    </source>
</evidence>
<proteinExistence type="predicted"/>
<organism evidence="1">
    <name type="scientific">Homo sapiens</name>
    <name type="common">Human</name>
    <dbReference type="NCBI Taxonomy" id="9606"/>
    <lineage>
        <taxon>Eukaryota</taxon>
        <taxon>Metazoa</taxon>
        <taxon>Chordata</taxon>
        <taxon>Craniata</taxon>
        <taxon>Vertebrata</taxon>
        <taxon>Euteleostomi</taxon>
        <taxon>Mammalia</taxon>
        <taxon>Eutheria</taxon>
        <taxon>Euarchontoglires</taxon>
        <taxon>Primates</taxon>
        <taxon>Haplorrhini</taxon>
        <taxon>Catarrhini</taxon>
        <taxon>Hominidae</taxon>
        <taxon>Homo</taxon>
    </lineage>
</organism>